<proteinExistence type="predicted"/>
<accession>A0A1A8WRL6</accession>
<evidence type="ECO:0000313" key="2">
    <source>
        <dbReference type="Proteomes" id="UP000078560"/>
    </source>
</evidence>
<gene>
    <name evidence="1" type="ORF">POVCU2_0092080</name>
</gene>
<dbReference type="AlphaFoldDB" id="A0A1A8WRL6"/>
<protein>
    <recommendedName>
        <fullName evidence="3">PIR Superfamily Protein</fullName>
    </recommendedName>
</protein>
<evidence type="ECO:0000313" key="1">
    <source>
        <dbReference type="EMBL" id="SBS94956.1"/>
    </source>
</evidence>
<evidence type="ECO:0008006" key="3">
    <source>
        <dbReference type="Google" id="ProtNLM"/>
    </source>
</evidence>
<dbReference type="EMBL" id="FLQU01001922">
    <property type="protein sequence ID" value="SBS94956.1"/>
    <property type="molecule type" value="Genomic_DNA"/>
</dbReference>
<organism evidence="1 2">
    <name type="scientific">Plasmodium ovale curtisi</name>
    <dbReference type="NCBI Taxonomy" id="864141"/>
    <lineage>
        <taxon>Eukaryota</taxon>
        <taxon>Sar</taxon>
        <taxon>Alveolata</taxon>
        <taxon>Apicomplexa</taxon>
        <taxon>Aconoidasida</taxon>
        <taxon>Haemosporida</taxon>
        <taxon>Plasmodiidae</taxon>
        <taxon>Plasmodium</taxon>
        <taxon>Plasmodium (Plasmodium)</taxon>
    </lineage>
</organism>
<dbReference type="Proteomes" id="UP000078560">
    <property type="component" value="Unassembled WGS sequence"/>
</dbReference>
<reference evidence="2" key="1">
    <citation type="submission" date="2016-05" db="EMBL/GenBank/DDBJ databases">
        <authorList>
            <person name="Naeem Raeece"/>
        </authorList>
    </citation>
    <scope>NUCLEOTIDE SEQUENCE [LARGE SCALE GENOMIC DNA]</scope>
</reference>
<sequence>MYTLNPNSNLKNYYHLFNGNGVYSEGVNKYYFFPLQDIYSTDSEVKGILNKYQSNMGNLRNSGSCHDDFSILKGKPLEFCTYLKYSFYDKVITKNFDHEKIEELDNNCLEPSGDYCKELEEYKCTNIIKQLYELKCNGDTEVVSPEEQLEDAELGSTEFISSSEQLGSAITGPDVMDLDETRLQGQGTEAKLDNMIAEPGKNKKMLSLSDHQPANSQVMKIFRQTIG</sequence>
<name>A0A1A8WRL6_PLAOA</name>